<dbReference type="EMBL" id="CP002629">
    <property type="protein sequence ID" value="AEB10127.1"/>
    <property type="molecule type" value="Genomic_DNA"/>
</dbReference>
<dbReference type="Gene3D" id="1.10.287.130">
    <property type="match status" value="1"/>
</dbReference>
<keyword evidence="3" id="KW-0597">Phosphoprotein</keyword>
<evidence type="ECO:0000256" key="5">
    <source>
        <dbReference type="ARBA" id="ARBA00022741"/>
    </source>
</evidence>
<evidence type="ECO:0000256" key="4">
    <source>
        <dbReference type="ARBA" id="ARBA00022679"/>
    </source>
</evidence>
<feature type="transmembrane region" description="Helical" evidence="9">
    <location>
        <begin position="85"/>
        <end position="104"/>
    </location>
</feature>
<dbReference type="Gene3D" id="3.30.565.10">
    <property type="entry name" value="Histidine kinase-like ATPase, C-terminal domain"/>
    <property type="match status" value="1"/>
</dbReference>
<dbReference type="Pfam" id="PF02518">
    <property type="entry name" value="HATPase_c"/>
    <property type="match status" value="1"/>
</dbReference>
<dbReference type="PANTHER" id="PTHR43065:SF10">
    <property type="entry name" value="PEROXIDE STRESS-ACTIVATED HISTIDINE KINASE MAK3"/>
    <property type="match status" value="1"/>
</dbReference>
<dbReference type="InterPro" id="IPR003594">
    <property type="entry name" value="HATPase_dom"/>
</dbReference>
<dbReference type="InterPro" id="IPR036890">
    <property type="entry name" value="HATPase_C_sf"/>
</dbReference>
<gene>
    <name evidence="11" type="ordered locus">Desac_2303</name>
</gene>
<keyword evidence="7" id="KW-0067">ATP-binding</keyword>
<keyword evidence="9" id="KW-0472">Membrane</keyword>
<keyword evidence="9" id="KW-1133">Transmembrane helix</keyword>
<dbReference type="SUPFAM" id="SSF55874">
    <property type="entry name" value="ATPase domain of HSP90 chaperone/DNA topoisomerase II/histidine kinase"/>
    <property type="match status" value="1"/>
</dbReference>
<evidence type="ECO:0000256" key="3">
    <source>
        <dbReference type="ARBA" id="ARBA00022553"/>
    </source>
</evidence>
<dbReference type="PRINTS" id="PR00344">
    <property type="entry name" value="BCTRLSENSOR"/>
</dbReference>
<evidence type="ECO:0000256" key="9">
    <source>
        <dbReference type="SAM" id="Phobius"/>
    </source>
</evidence>
<keyword evidence="8" id="KW-0902">Two-component regulatory system</keyword>
<keyword evidence="9" id="KW-0812">Transmembrane</keyword>
<dbReference type="STRING" id="880072.Desac_2303"/>
<dbReference type="GO" id="GO:0005524">
    <property type="term" value="F:ATP binding"/>
    <property type="evidence" value="ECO:0007669"/>
    <property type="project" value="UniProtKB-KW"/>
</dbReference>
<protein>
    <recommendedName>
        <fullName evidence="2">histidine kinase</fullName>
        <ecNumber evidence="2">2.7.13.3</ecNumber>
    </recommendedName>
</protein>
<dbReference type="GO" id="GO:0000155">
    <property type="term" value="F:phosphorelay sensor kinase activity"/>
    <property type="evidence" value="ECO:0007669"/>
    <property type="project" value="InterPro"/>
</dbReference>
<dbReference type="PROSITE" id="PS50109">
    <property type="entry name" value="HIS_KIN"/>
    <property type="match status" value="1"/>
</dbReference>
<dbReference type="RefSeq" id="WP_013707236.1">
    <property type="nucleotide sequence ID" value="NC_015388.1"/>
</dbReference>
<evidence type="ECO:0000256" key="6">
    <source>
        <dbReference type="ARBA" id="ARBA00022777"/>
    </source>
</evidence>
<dbReference type="InterPro" id="IPR004358">
    <property type="entry name" value="Sig_transdc_His_kin-like_C"/>
</dbReference>
<name>F2NFK8_DESAR</name>
<proteinExistence type="predicted"/>
<dbReference type="InterPro" id="IPR036097">
    <property type="entry name" value="HisK_dim/P_sf"/>
</dbReference>
<evidence type="ECO:0000256" key="7">
    <source>
        <dbReference type="ARBA" id="ARBA00022840"/>
    </source>
</evidence>
<dbReference type="HOGENOM" id="CLU_000445_114_39_7"/>
<dbReference type="InterPro" id="IPR005467">
    <property type="entry name" value="His_kinase_dom"/>
</dbReference>
<evidence type="ECO:0000259" key="10">
    <source>
        <dbReference type="PROSITE" id="PS50109"/>
    </source>
</evidence>
<organism evidence="11 12">
    <name type="scientific">Desulfobacca acetoxidans (strain ATCC 700848 / DSM 11109 / ASRB2)</name>
    <dbReference type="NCBI Taxonomy" id="880072"/>
    <lineage>
        <taxon>Bacteria</taxon>
        <taxon>Pseudomonadati</taxon>
        <taxon>Thermodesulfobacteriota</taxon>
        <taxon>Desulfobaccia</taxon>
        <taxon>Desulfobaccales</taxon>
        <taxon>Desulfobaccaceae</taxon>
        <taxon>Desulfobacca</taxon>
    </lineage>
</organism>
<dbReference type="InterPro" id="IPR003661">
    <property type="entry name" value="HisK_dim/P_dom"/>
</dbReference>
<feature type="transmembrane region" description="Helical" evidence="9">
    <location>
        <begin position="40"/>
        <end position="65"/>
    </location>
</feature>
<accession>F2NFK8</accession>
<dbReference type="PANTHER" id="PTHR43065">
    <property type="entry name" value="SENSOR HISTIDINE KINASE"/>
    <property type="match status" value="1"/>
</dbReference>
<evidence type="ECO:0000313" key="11">
    <source>
        <dbReference type="EMBL" id="AEB10127.1"/>
    </source>
</evidence>
<dbReference type="SUPFAM" id="SSF47384">
    <property type="entry name" value="Homodimeric domain of signal transducing histidine kinase"/>
    <property type="match status" value="1"/>
</dbReference>
<keyword evidence="12" id="KW-1185">Reference proteome</keyword>
<dbReference type="EC" id="2.7.13.3" evidence="2"/>
<feature type="domain" description="Histidine kinase" evidence="10">
    <location>
        <begin position="150"/>
        <end position="357"/>
    </location>
</feature>
<evidence type="ECO:0000256" key="1">
    <source>
        <dbReference type="ARBA" id="ARBA00000085"/>
    </source>
</evidence>
<dbReference type="CDD" id="cd00082">
    <property type="entry name" value="HisKA"/>
    <property type="match status" value="1"/>
</dbReference>
<reference evidence="12" key="2">
    <citation type="submission" date="2011-03" db="EMBL/GenBank/DDBJ databases">
        <title>The complete genome of Desulfobacca acetoxidans DSM 11109.</title>
        <authorList>
            <consortium name="US DOE Joint Genome Institute (JGI-PGF)"/>
            <person name="Lucas S."/>
            <person name="Copeland A."/>
            <person name="Lapidus A."/>
            <person name="Bruce D."/>
            <person name="Goodwin L."/>
            <person name="Pitluck S."/>
            <person name="Peters L."/>
            <person name="Kyrpides N."/>
            <person name="Mavromatis K."/>
            <person name="Ivanova N."/>
            <person name="Ovchinnikova G."/>
            <person name="Teshima H."/>
            <person name="Detter J.C."/>
            <person name="Han C."/>
            <person name="Land M."/>
            <person name="Hauser L."/>
            <person name="Markowitz V."/>
            <person name="Cheng J.-F."/>
            <person name="Hugenholtz P."/>
            <person name="Woyke T."/>
            <person name="Wu D."/>
            <person name="Spring S."/>
            <person name="Schueler E."/>
            <person name="Brambilla E."/>
            <person name="Klenk H.-P."/>
            <person name="Eisen J.A."/>
        </authorList>
    </citation>
    <scope>NUCLEOTIDE SEQUENCE [LARGE SCALE GENOMIC DNA]</scope>
    <source>
        <strain evidence="12">ATCC 700848 / DSM 11109 / ASRB2</strain>
    </source>
</reference>
<sequence>MNVMPLFIAIDDIAGSVLIVIVSLAAFIRCRRLVIREAENALWLFLYWLTLALFVFSLSRALGHIAGHLLMYADLDFLWRQMRPFSGGLNAIISIIVASITLFFHNIQKLYRRMEADHYHIEATSQEIMALNREMEALVMERTMSEMALGIADGIRNPLQVIGGFSNRLLRKTAPEDPARDWALAISEAAKRLEEMVVRFESLAQNKKSFFSQDDLNKIVRDIVEMLRGEFERKHVHLITGYHSYPVYCQLNRHLLKVAIAHLIRNALEATGPQGEIHVTTTCDKNYATLVIQDSGKGMPPEVVSKVFEPYFTTKVGGTGLGMVFARQIVDEHRGIINLESQEGKGTTVTINLPVRFGEPII</sequence>
<dbReference type="Proteomes" id="UP000000483">
    <property type="component" value="Chromosome"/>
</dbReference>
<dbReference type="OrthoDB" id="9805591at2"/>
<evidence type="ECO:0000256" key="2">
    <source>
        <dbReference type="ARBA" id="ARBA00012438"/>
    </source>
</evidence>
<dbReference type="SMART" id="SM00388">
    <property type="entry name" value="HisKA"/>
    <property type="match status" value="1"/>
</dbReference>
<keyword evidence="6 11" id="KW-0418">Kinase</keyword>
<dbReference type="AlphaFoldDB" id="F2NFK8"/>
<dbReference type="KEGG" id="dao:Desac_2303"/>
<evidence type="ECO:0000313" key="12">
    <source>
        <dbReference type="Proteomes" id="UP000000483"/>
    </source>
</evidence>
<keyword evidence="5" id="KW-0547">Nucleotide-binding</keyword>
<reference evidence="11 12" key="1">
    <citation type="journal article" date="2011" name="Stand. Genomic Sci.">
        <title>Complete genome sequence of the acetate-degrading sulfate reducer Desulfobacca acetoxidans type strain (ASRB2).</title>
        <authorList>
            <person name="Goker M."/>
            <person name="Teshima H."/>
            <person name="Lapidus A."/>
            <person name="Nolan M."/>
            <person name="Lucas S."/>
            <person name="Hammon N."/>
            <person name="Deshpande S."/>
            <person name="Cheng J.F."/>
            <person name="Tapia R."/>
            <person name="Han C."/>
            <person name="Goodwin L."/>
            <person name="Pitluck S."/>
            <person name="Huntemann M."/>
            <person name="Liolios K."/>
            <person name="Ivanova N."/>
            <person name="Pagani I."/>
            <person name="Mavromatis K."/>
            <person name="Ovchinikova G."/>
            <person name="Pati A."/>
            <person name="Chen A."/>
            <person name="Palaniappan K."/>
            <person name="Land M."/>
            <person name="Hauser L."/>
            <person name="Brambilla E.M."/>
            <person name="Rohde M."/>
            <person name="Spring S."/>
            <person name="Detter J.C."/>
            <person name="Woyke T."/>
            <person name="Bristow J."/>
            <person name="Eisen J.A."/>
            <person name="Markowitz V."/>
            <person name="Hugenholtz P."/>
            <person name="Kyrpides N.C."/>
            <person name="Klenk H.P."/>
        </authorList>
    </citation>
    <scope>NUCLEOTIDE SEQUENCE [LARGE SCALE GENOMIC DNA]</scope>
    <source>
        <strain evidence="12">ATCC 700848 / DSM 11109 / ASRB2</strain>
    </source>
</reference>
<evidence type="ECO:0000256" key="8">
    <source>
        <dbReference type="ARBA" id="ARBA00023012"/>
    </source>
</evidence>
<comment type="catalytic activity">
    <reaction evidence="1">
        <text>ATP + protein L-histidine = ADP + protein N-phospho-L-histidine.</text>
        <dbReference type="EC" id="2.7.13.3"/>
    </reaction>
</comment>
<keyword evidence="4" id="KW-0808">Transferase</keyword>
<dbReference type="SMART" id="SM00387">
    <property type="entry name" value="HATPase_c"/>
    <property type="match status" value="1"/>
</dbReference>
<dbReference type="eggNOG" id="COG3852">
    <property type="taxonomic scope" value="Bacteria"/>
</dbReference>
<feature type="transmembrane region" description="Helical" evidence="9">
    <location>
        <begin position="6"/>
        <end position="28"/>
    </location>
</feature>
<dbReference type="CDD" id="cd00075">
    <property type="entry name" value="HATPase"/>
    <property type="match status" value="1"/>
</dbReference>